<dbReference type="STRING" id="1563681.BFP71_03870"/>
<dbReference type="Gene3D" id="2.40.10.350">
    <property type="entry name" value="Rod shape-determining protein MreC, domain 2"/>
    <property type="match status" value="1"/>
</dbReference>
<evidence type="ECO:0000256" key="5">
    <source>
        <dbReference type="SAM" id="Coils"/>
    </source>
</evidence>
<evidence type="ECO:0000256" key="6">
    <source>
        <dbReference type="SAM" id="Phobius"/>
    </source>
</evidence>
<proteinExistence type="inferred from homology"/>
<dbReference type="Proteomes" id="UP000095552">
    <property type="component" value="Unassembled WGS sequence"/>
</dbReference>
<dbReference type="InterPro" id="IPR042175">
    <property type="entry name" value="Cell/Rod_MreC_2"/>
</dbReference>
<sequence length="281" mass="31646">MGQLLAFLFKYRAFFIFLCLELLCIALIVSNNDYQRSAYINSSSNFVGGITATSDNIGDYFSLKRVNKELAEENARLREELLSTKRVTIDSLDRIIIETDSTNTYNYRLISAEIVKNYIRNTSNFFMIDKGYRDSIKPEMGVTSPYGVIGKIRSVSKNFSVGISLLNTRNSFSVKHKKSDRIGTVQWDGIDPKFAQLLYITPDVDVQQGDTIVTSGFSSIFPKDLMIGVVESSQKDANSTYLNVKVALSVDFGRLSYVQVIENIQKVEQDSLINANPEDIQ</sequence>
<organism evidence="8 9">
    <name type="scientific">Roseivirga misakiensis</name>
    <dbReference type="NCBI Taxonomy" id="1563681"/>
    <lineage>
        <taxon>Bacteria</taxon>
        <taxon>Pseudomonadati</taxon>
        <taxon>Bacteroidota</taxon>
        <taxon>Cytophagia</taxon>
        <taxon>Cytophagales</taxon>
        <taxon>Roseivirgaceae</taxon>
        <taxon>Roseivirga</taxon>
    </lineage>
</organism>
<keyword evidence="6" id="KW-0812">Transmembrane</keyword>
<evidence type="ECO:0000256" key="4">
    <source>
        <dbReference type="ARBA" id="ARBA00032089"/>
    </source>
</evidence>
<reference evidence="8 9" key="1">
    <citation type="submission" date="2016-08" db="EMBL/GenBank/DDBJ databases">
        <title>Draft genome of Fabibacter sp. strain SK-8.</title>
        <authorList>
            <person name="Wong S.-K."/>
            <person name="Hamasaki K."/>
            <person name="Yoshizawa S."/>
        </authorList>
    </citation>
    <scope>NUCLEOTIDE SEQUENCE [LARGE SCALE GENOMIC DNA]</scope>
    <source>
        <strain evidence="8 9">SK-8</strain>
    </source>
</reference>
<dbReference type="InterPro" id="IPR007221">
    <property type="entry name" value="MreC"/>
</dbReference>
<dbReference type="InterPro" id="IPR055342">
    <property type="entry name" value="MreC_beta-barrel_core"/>
</dbReference>
<evidence type="ECO:0000256" key="3">
    <source>
        <dbReference type="ARBA" id="ARBA00022960"/>
    </source>
</evidence>
<dbReference type="GO" id="GO:0005886">
    <property type="term" value="C:plasma membrane"/>
    <property type="evidence" value="ECO:0007669"/>
    <property type="project" value="TreeGrafter"/>
</dbReference>
<dbReference type="PANTHER" id="PTHR34138">
    <property type="entry name" value="CELL SHAPE-DETERMINING PROTEIN MREC"/>
    <property type="match status" value="1"/>
</dbReference>
<evidence type="ECO:0000313" key="8">
    <source>
        <dbReference type="EMBL" id="OEK06805.1"/>
    </source>
</evidence>
<gene>
    <name evidence="8" type="ORF">BFP71_03870</name>
</gene>
<dbReference type="OrthoDB" id="9811827at2"/>
<keyword evidence="6" id="KW-0472">Membrane</keyword>
<dbReference type="EMBL" id="MDGQ01000003">
    <property type="protein sequence ID" value="OEK06805.1"/>
    <property type="molecule type" value="Genomic_DNA"/>
</dbReference>
<keyword evidence="5" id="KW-0175">Coiled coil</keyword>
<evidence type="ECO:0000313" key="9">
    <source>
        <dbReference type="Proteomes" id="UP000095552"/>
    </source>
</evidence>
<dbReference type="NCBIfam" id="NF010532">
    <property type="entry name" value="PRK13922.9-3"/>
    <property type="match status" value="1"/>
</dbReference>
<evidence type="ECO:0000256" key="2">
    <source>
        <dbReference type="ARBA" id="ARBA00013855"/>
    </source>
</evidence>
<dbReference type="AlphaFoldDB" id="A0A1E5T605"/>
<feature type="transmembrane region" description="Helical" evidence="6">
    <location>
        <begin position="12"/>
        <end position="30"/>
    </location>
</feature>
<comment type="similarity">
    <text evidence="1">Belongs to the MreC family.</text>
</comment>
<feature type="domain" description="Rod shape-determining protein MreC beta-barrel core" evidence="7">
    <location>
        <begin position="114"/>
        <end position="262"/>
    </location>
</feature>
<evidence type="ECO:0000256" key="1">
    <source>
        <dbReference type="ARBA" id="ARBA00009369"/>
    </source>
</evidence>
<evidence type="ECO:0000259" key="7">
    <source>
        <dbReference type="Pfam" id="PF04085"/>
    </source>
</evidence>
<protein>
    <recommendedName>
        <fullName evidence="2">Cell shape-determining protein MreC</fullName>
    </recommendedName>
    <alternativeName>
        <fullName evidence="4">Cell shape protein MreC</fullName>
    </alternativeName>
</protein>
<keyword evidence="9" id="KW-1185">Reference proteome</keyword>
<accession>A0A1E5T605</accession>
<dbReference type="Pfam" id="PF04085">
    <property type="entry name" value="MreC"/>
    <property type="match status" value="1"/>
</dbReference>
<keyword evidence="3" id="KW-0133">Cell shape</keyword>
<dbReference type="Gene3D" id="2.40.10.340">
    <property type="entry name" value="Rod shape-determining protein MreC, domain 1"/>
    <property type="match status" value="1"/>
</dbReference>
<feature type="coiled-coil region" evidence="5">
    <location>
        <begin position="60"/>
        <end position="87"/>
    </location>
</feature>
<name>A0A1E5T605_9BACT</name>
<keyword evidence="6" id="KW-1133">Transmembrane helix</keyword>
<comment type="caution">
    <text evidence="8">The sequence shown here is derived from an EMBL/GenBank/DDBJ whole genome shotgun (WGS) entry which is preliminary data.</text>
</comment>
<dbReference type="GO" id="GO:0008360">
    <property type="term" value="P:regulation of cell shape"/>
    <property type="evidence" value="ECO:0007669"/>
    <property type="project" value="UniProtKB-KW"/>
</dbReference>
<dbReference type="InterPro" id="IPR042177">
    <property type="entry name" value="Cell/Rod_1"/>
</dbReference>
<dbReference type="PANTHER" id="PTHR34138:SF1">
    <property type="entry name" value="CELL SHAPE-DETERMINING PROTEIN MREC"/>
    <property type="match status" value="1"/>
</dbReference>
<dbReference type="RefSeq" id="WP_069834117.1">
    <property type="nucleotide sequence ID" value="NZ_MDGQ01000003.1"/>
</dbReference>